<accession>A0A9D4EWF2</accession>
<dbReference type="Proteomes" id="UP000828390">
    <property type="component" value="Unassembled WGS sequence"/>
</dbReference>
<name>A0A9D4EWF2_DREPO</name>
<evidence type="ECO:0000313" key="2">
    <source>
        <dbReference type="Proteomes" id="UP000828390"/>
    </source>
</evidence>
<gene>
    <name evidence="1" type="ORF">DPMN_165606</name>
</gene>
<keyword evidence="2" id="KW-1185">Reference proteome</keyword>
<sequence length="53" mass="6141">MQTLTDHEHHGILIMQTLTERTSRILIMQTLTDNRHHGILIMQTLTDNGHHVS</sequence>
<dbReference type="EMBL" id="JAIWYP010000008">
    <property type="protein sequence ID" value="KAH3787482.1"/>
    <property type="molecule type" value="Genomic_DNA"/>
</dbReference>
<reference evidence="1" key="1">
    <citation type="journal article" date="2019" name="bioRxiv">
        <title>The Genome of the Zebra Mussel, Dreissena polymorpha: A Resource for Invasive Species Research.</title>
        <authorList>
            <person name="McCartney M.A."/>
            <person name="Auch B."/>
            <person name="Kono T."/>
            <person name="Mallez S."/>
            <person name="Zhang Y."/>
            <person name="Obille A."/>
            <person name="Becker A."/>
            <person name="Abrahante J.E."/>
            <person name="Garbe J."/>
            <person name="Badalamenti J.P."/>
            <person name="Herman A."/>
            <person name="Mangelson H."/>
            <person name="Liachko I."/>
            <person name="Sullivan S."/>
            <person name="Sone E.D."/>
            <person name="Koren S."/>
            <person name="Silverstein K.A.T."/>
            <person name="Beckman K.B."/>
            <person name="Gohl D.M."/>
        </authorList>
    </citation>
    <scope>NUCLEOTIDE SEQUENCE</scope>
    <source>
        <strain evidence="1">Duluth1</strain>
        <tissue evidence="1">Whole animal</tissue>
    </source>
</reference>
<dbReference type="AlphaFoldDB" id="A0A9D4EWF2"/>
<comment type="caution">
    <text evidence="1">The sequence shown here is derived from an EMBL/GenBank/DDBJ whole genome shotgun (WGS) entry which is preliminary data.</text>
</comment>
<evidence type="ECO:0000313" key="1">
    <source>
        <dbReference type="EMBL" id="KAH3787482.1"/>
    </source>
</evidence>
<proteinExistence type="predicted"/>
<organism evidence="1 2">
    <name type="scientific">Dreissena polymorpha</name>
    <name type="common">Zebra mussel</name>
    <name type="synonym">Mytilus polymorpha</name>
    <dbReference type="NCBI Taxonomy" id="45954"/>
    <lineage>
        <taxon>Eukaryota</taxon>
        <taxon>Metazoa</taxon>
        <taxon>Spiralia</taxon>
        <taxon>Lophotrochozoa</taxon>
        <taxon>Mollusca</taxon>
        <taxon>Bivalvia</taxon>
        <taxon>Autobranchia</taxon>
        <taxon>Heteroconchia</taxon>
        <taxon>Euheterodonta</taxon>
        <taxon>Imparidentia</taxon>
        <taxon>Neoheterodontei</taxon>
        <taxon>Myida</taxon>
        <taxon>Dreissenoidea</taxon>
        <taxon>Dreissenidae</taxon>
        <taxon>Dreissena</taxon>
    </lineage>
</organism>
<protein>
    <submittedName>
        <fullName evidence="1">Uncharacterized protein</fullName>
    </submittedName>
</protein>
<reference evidence="1" key="2">
    <citation type="submission" date="2020-11" db="EMBL/GenBank/DDBJ databases">
        <authorList>
            <person name="McCartney M.A."/>
            <person name="Auch B."/>
            <person name="Kono T."/>
            <person name="Mallez S."/>
            <person name="Becker A."/>
            <person name="Gohl D.M."/>
            <person name="Silverstein K.A.T."/>
            <person name="Koren S."/>
            <person name="Bechman K.B."/>
            <person name="Herman A."/>
            <person name="Abrahante J.E."/>
            <person name="Garbe J."/>
        </authorList>
    </citation>
    <scope>NUCLEOTIDE SEQUENCE</scope>
    <source>
        <strain evidence="1">Duluth1</strain>
        <tissue evidence="1">Whole animal</tissue>
    </source>
</reference>